<name>A0A2P8G576_9BACT</name>
<dbReference type="Pfam" id="PF02311">
    <property type="entry name" value="AraC_binding"/>
    <property type="match status" value="1"/>
</dbReference>
<dbReference type="SMART" id="SM00342">
    <property type="entry name" value="HTH_ARAC"/>
    <property type="match status" value="1"/>
</dbReference>
<accession>A0A2P8G576</accession>
<dbReference type="InterPro" id="IPR018060">
    <property type="entry name" value="HTH_AraC"/>
</dbReference>
<dbReference type="InterPro" id="IPR037923">
    <property type="entry name" value="HTH-like"/>
</dbReference>
<dbReference type="InterPro" id="IPR014710">
    <property type="entry name" value="RmlC-like_jellyroll"/>
</dbReference>
<evidence type="ECO:0000256" key="3">
    <source>
        <dbReference type="ARBA" id="ARBA00023163"/>
    </source>
</evidence>
<dbReference type="PROSITE" id="PS01124">
    <property type="entry name" value="HTH_ARAC_FAMILY_2"/>
    <property type="match status" value="1"/>
</dbReference>
<organism evidence="5 6">
    <name type="scientific">Chitinophaga ginsengisoli</name>
    <dbReference type="NCBI Taxonomy" id="363837"/>
    <lineage>
        <taxon>Bacteria</taxon>
        <taxon>Pseudomonadati</taxon>
        <taxon>Bacteroidota</taxon>
        <taxon>Chitinophagia</taxon>
        <taxon>Chitinophagales</taxon>
        <taxon>Chitinophagaceae</taxon>
        <taxon>Chitinophaga</taxon>
    </lineage>
</organism>
<dbReference type="EMBL" id="PYGK01000007">
    <property type="protein sequence ID" value="PSL29045.1"/>
    <property type="molecule type" value="Genomic_DNA"/>
</dbReference>
<dbReference type="Proteomes" id="UP000240978">
    <property type="component" value="Unassembled WGS sequence"/>
</dbReference>
<evidence type="ECO:0000313" key="6">
    <source>
        <dbReference type="Proteomes" id="UP000240978"/>
    </source>
</evidence>
<keyword evidence="1" id="KW-0805">Transcription regulation</keyword>
<dbReference type="SUPFAM" id="SSF46689">
    <property type="entry name" value="Homeodomain-like"/>
    <property type="match status" value="1"/>
</dbReference>
<dbReference type="SUPFAM" id="SSF51215">
    <property type="entry name" value="Regulatory protein AraC"/>
    <property type="match status" value="1"/>
</dbReference>
<comment type="caution">
    <text evidence="5">The sequence shown here is derived from an EMBL/GenBank/DDBJ whole genome shotgun (WGS) entry which is preliminary data.</text>
</comment>
<dbReference type="PANTHER" id="PTHR43280:SF32">
    <property type="entry name" value="TRANSCRIPTIONAL REGULATORY PROTEIN"/>
    <property type="match status" value="1"/>
</dbReference>
<protein>
    <submittedName>
        <fullName evidence="5">AraC-like DNA-binding protein</fullName>
    </submittedName>
</protein>
<evidence type="ECO:0000259" key="4">
    <source>
        <dbReference type="PROSITE" id="PS01124"/>
    </source>
</evidence>
<dbReference type="PANTHER" id="PTHR43280">
    <property type="entry name" value="ARAC-FAMILY TRANSCRIPTIONAL REGULATOR"/>
    <property type="match status" value="1"/>
</dbReference>
<gene>
    <name evidence="5" type="ORF">CLV42_107191</name>
</gene>
<dbReference type="AlphaFoldDB" id="A0A2P8G576"/>
<dbReference type="GO" id="GO:0043565">
    <property type="term" value="F:sequence-specific DNA binding"/>
    <property type="evidence" value="ECO:0007669"/>
    <property type="project" value="InterPro"/>
</dbReference>
<dbReference type="GO" id="GO:0003700">
    <property type="term" value="F:DNA-binding transcription factor activity"/>
    <property type="evidence" value="ECO:0007669"/>
    <property type="project" value="InterPro"/>
</dbReference>
<dbReference type="Gene3D" id="2.60.120.10">
    <property type="entry name" value="Jelly Rolls"/>
    <property type="match status" value="1"/>
</dbReference>
<sequence length="299" mass="34319">MRAEPLSLTGKRIVMRHKSGTIPVNKFSGESGEGVTIERIAFENLPDLGEWQQPERHDSHSFFLLERGSVTMEIDFRQYEINAPSVIYMHPNQVHRIIAFENVIVNAWAVNNENLNPKYLNLLEDITPAAPMPLKHETFVLFIEAVSLCIRFTERKKDQLYHSLLNDHINALGGLVISSYLEQRTPIDKLSRAELVTKAFREALDLHFTSFKRPAEYAQQLNLSTPYLNQCVKNITGYSVSYHIQQRVVLEAKRLLYHSGQSLKEVAATLGYDDYPYFSRLFTKVSGMAPIAFRNKNFD</sequence>
<evidence type="ECO:0000256" key="1">
    <source>
        <dbReference type="ARBA" id="ARBA00023015"/>
    </source>
</evidence>
<feature type="domain" description="HTH araC/xylS-type" evidence="4">
    <location>
        <begin position="198"/>
        <end position="296"/>
    </location>
</feature>
<dbReference type="InterPro" id="IPR009057">
    <property type="entry name" value="Homeodomain-like_sf"/>
</dbReference>
<keyword evidence="2 5" id="KW-0238">DNA-binding</keyword>
<dbReference type="RefSeq" id="WP_245901687.1">
    <property type="nucleotide sequence ID" value="NZ_PYGK01000007.1"/>
</dbReference>
<dbReference type="Gene3D" id="1.10.10.60">
    <property type="entry name" value="Homeodomain-like"/>
    <property type="match status" value="1"/>
</dbReference>
<keyword evidence="6" id="KW-1185">Reference proteome</keyword>
<dbReference type="InterPro" id="IPR003313">
    <property type="entry name" value="AraC-bd"/>
</dbReference>
<evidence type="ECO:0000313" key="5">
    <source>
        <dbReference type="EMBL" id="PSL29045.1"/>
    </source>
</evidence>
<dbReference type="Pfam" id="PF12833">
    <property type="entry name" value="HTH_18"/>
    <property type="match status" value="1"/>
</dbReference>
<evidence type="ECO:0000256" key="2">
    <source>
        <dbReference type="ARBA" id="ARBA00023125"/>
    </source>
</evidence>
<keyword evidence="3" id="KW-0804">Transcription</keyword>
<proteinExistence type="predicted"/>
<reference evidence="5 6" key="1">
    <citation type="submission" date="2018-03" db="EMBL/GenBank/DDBJ databases">
        <title>Genomic Encyclopedia of Archaeal and Bacterial Type Strains, Phase II (KMG-II): from individual species to whole genera.</title>
        <authorList>
            <person name="Goeker M."/>
        </authorList>
    </citation>
    <scope>NUCLEOTIDE SEQUENCE [LARGE SCALE GENOMIC DNA]</scope>
    <source>
        <strain evidence="5 6">DSM 18107</strain>
    </source>
</reference>